<protein>
    <submittedName>
        <fullName evidence="1">Uncharacterized protein</fullName>
    </submittedName>
</protein>
<evidence type="ECO:0000313" key="1">
    <source>
        <dbReference type="EMBL" id="CAD8103350.1"/>
    </source>
</evidence>
<keyword evidence="2" id="KW-1185">Reference proteome</keyword>
<dbReference type="Proteomes" id="UP000688137">
    <property type="component" value="Unassembled WGS sequence"/>
</dbReference>
<dbReference type="AlphaFoldDB" id="A0A8S1PJR7"/>
<proteinExistence type="predicted"/>
<accession>A0A8S1PJR7</accession>
<comment type="caution">
    <text evidence="1">The sequence shown here is derived from an EMBL/GenBank/DDBJ whole genome shotgun (WGS) entry which is preliminary data.</text>
</comment>
<name>A0A8S1PJR7_PARPR</name>
<sequence length="180" mass="21882">MKEYKLKEANFQVYLCRTSKISIGLKNLYINVSNLGQLIMRKQNNCQIKTNKINQELIQQNQFLSSQVRLIVKVNQQFQLELVYILQKLKYLLKNVFRKILIIIRKQIQDSYERTMKLFILFKFFLMKIKKKIIFLRFLKKIICHLKVISHLQQQISPYTIIHMYNEDKRYFVNSMKPKL</sequence>
<reference evidence="1" key="1">
    <citation type="submission" date="2021-01" db="EMBL/GenBank/DDBJ databases">
        <authorList>
            <consortium name="Genoscope - CEA"/>
            <person name="William W."/>
        </authorList>
    </citation>
    <scope>NUCLEOTIDE SEQUENCE</scope>
</reference>
<gene>
    <name evidence="1" type="ORF">PPRIM_AZ9-3.1.T1210004</name>
</gene>
<dbReference type="EMBL" id="CAJJDM010000124">
    <property type="protein sequence ID" value="CAD8103350.1"/>
    <property type="molecule type" value="Genomic_DNA"/>
</dbReference>
<evidence type="ECO:0000313" key="2">
    <source>
        <dbReference type="Proteomes" id="UP000688137"/>
    </source>
</evidence>
<organism evidence="1 2">
    <name type="scientific">Paramecium primaurelia</name>
    <dbReference type="NCBI Taxonomy" id="5886"/>
    <lineage>
        <taxon>Eukaryota</taxon>
        <taxon>Sar</taxon>
        <taxon>Alveolata</taxon>
        <taxon>Ciliophora</taxon>
        <taxon>Intramacronucleata</taxon>
        <taxon>Oligohymenophorea</taxon>
        <taxon>Peniculida</taxon>
        <taxon>Parameciidae</taxon>
        <taxon>Paramecium</taxon>
    </lineage>
</organism>